<evidence type="ECO:0000259" key="1">
    <source>
        <dbReference type="Pfam" id="PF18929"/>
    </source>
</evidence>
<comment type="caution">
    <text evidence="2">The sequence shown here is derived from an EMBL/GenBank/DDBJ whole genome shotgun (WGS) entry which is preliminary data.</text>
</comment>
<proteinExistence type="predicted"/>
<accession>A0A1F5KQQ0</accession>
<gene>
    <name evidence="2" type="ORF">A3B45_01325</name>
</gene>
<evidence type="ECO:0000313" key="3">
    <source>
        <dbReference type="Proteomes" id="UP000178565"/>
    </source>
</evidence>
<organism evidence="2 3">
    <name type="scientific">Candidatus Daviesbacteria bacterium RIFCSPLOWO2_01_FULL_39_12</name>
    <dbReference type="NCBI Taxonomy" id="1797785"/>
    <lineage>
        <taxon>Bacteria</taxon>
        <taxon>Candidatus Daviesiibacteriota</taxon>
    </lineage>
</organism>
<dbReference type="Pfam" id="PF18929">
    <property type="entry name" value="DUF5678"/>
    <property type="match status" value="1"/>
</dbReference>
<dbReference type="STRING" id="1797785.A3B45_01325"/>
<dbReference type="EMBL" id="MFDM01000017">
    <property type="protein sequence ID" value="OGE43159.1"/>
    <property type="molecule type" value="Genomic_DNA"/>
</dbReference>
<evidence type="ECO:0000313" key="2">
    <source>
        <dbReference type="EMBL" id="OGE43159.1"/>
    </source>
</evidence>
<dbReference type="Proteomes" id="UP000178565">
    <property type="component" value="Unassembled WGS sequence"/>
</dbReference>
<reference evidence="2 3" key="1">
    <citation type="journal article" date="2016" name="Nat. Commun.">
        <title>Thousands of microbial genomes shed light on interconnected biogeochemical processes in an aquifer system.</title>
        <authorList>
            <person name="Anantharaman K."/>
            <person name="Brown C.T."/>
            <person name="Hug L.A."/>
            <person name="Sharon I."/>
            <person name="Castelle C.J."/>
            <person name="Probst A.J."/>
            <person name="Thomas B.C."/>
            <person name="Singh A."/>
            <person name="Wilkins M.J."/>
            <person name="Karaoz U."/>
            <person name="Brodie E.L."/>
            <person name="Williams K.H."/>
            <person name="Hubbard S.S."/>
            <person name="Banfield J.F."/>
        </authorList>
    </citation>
    <scope>NUCLEOTIDE SEQUENCE [LARGE SCALE GENOMIC DNA]</scope>
</reference>
<dbReference type="AlphaFoldDB" id="A0A1F5KQQ0"/>
<name>A0A1F5KQQ0_9BACT</name>
<protein>
    <recommendedName>
        <fullName evidence="1">DUF5678 domain-containing protein</fullName>
    </recommendedName>
</protein>
<feature type="domain" description="DUF5678" evidence="1">
    <location>
        <begin position="13"/>
        <end position="56"/>
    </location>
</feature>
<sequence length="65" mass="7507">MKPIDLSKILLPYEDKWVALSEDNKKVLGVGDTLEQARKQAEKTKKRFLFIKVPPFDVSYVPSTR</sequence>
<dbReference type="InterPro" id="IPR043734">
    <property type="entry name" value="DUF5678"/>
</dbReference>